<dbReference type="PANTHER" id="PTHR23055:SF167">
    <property type="entry name" value="EF-HAND DOMAIN-CONTAINING PROTEIN"/>
    <property type="match status" value="1"/>
</dbReference>
<dbReference type="InterPro" id="IPR018247">
    <property type="entry name" value="EF_Hand_1_Ca_BS"/>
</dbReference>
<dbReference type="CDD" id="cd00051">
    <property type="entry name" value="EFh"/>
    <property type="match status" value="1"/>
</dbReference>
<name>A0A7I8WJM8_BURXY</name>
<dbReference type="SMR" id="A0A7I8WJM8"/>
<dbReference type="PRINTS" id="PR00450">
    <property type="entry name" value="RECOVERIN"/>
</dbReference>
<dbReference type="AlphaFoldDB" id="A0A7I8WJM8"/>
<dbReference type="PROSITE" id="PS50222">
    <property type="entry name" value="EF_HAND_2"/>
    <property type="match status" value="1"/>
</dbReference>
<keyword evidence="1" id="KW-0479">Metal-binding</keyword>
<evidence type="ECO:0000256" key="3">
    <source>
        <dbReference type="ARBA" id="ARBA00022837"/>
    </source>
</evidence>
<dbReference type="InterPro" id="IPR028846">
    <property type="entry name" value="Recoverin"/>
</dbReference>
<dbReference type="Pfam" id="PF13833">
    <property type="entry name" value="EF-hand_8"/>
    <property type="match status" value="1"/>
</dbReference>
<protein>
    <submittedName>
        <fullName evidence="5">(pine wood nematode) hypothetical protein</fullName>
    </submittedName>
</protein>
<dbReference type="PANTHER" id="PTHR23055">
    <property type="entry name" value="CALCIUM BINDING PROTEINS"/>
    <property type="match status" value="1"/>
</dbReference>
<dbReference type="EMBL" id="CAJFCV020000003">
    <property type="protein sequence ID" value="CAG9107999.1"/>
    <property type="molecule type" value="Genomic_DNA"/>
</dbReference>
<evidence type="ECO:0000259" key="4">
    <source>
        <dbReference type="PROSITE" id="PS50222"/>
    </source>
</evidence>
<dbReference type="Gene3D" id="1.10.238.10">
    <property type="entry name" value="EF-hand"/>
    <property type="match status" value="1"/>
</dbReference>
<organism evidence="5 6">
    <name type="scientific">Bursaphelenchus xylophilus</name>
    <name type="common">Pinewood nematode worm</name>
    <name type="synonym">Aphelenchoides xylophilus</name>
    <dbReference type="NCBI Taxonomy" id="6326"/>
    <lineage>
        <taxon>Eukaryota</taxon>
        <taxon>Metazoa</taxon>
        <taxon>Ecdysozoa</taxon>
        <taxon>Nematoda</taxon>
        <taxon>Chromadorea</taxon>
        <taxon>Rhabditida</taxon>
        <taxon>Tylenchina</taxon>
        <taxon>Tylenchomorpha</taxon>
        <taxon>Aphelenchoidea</taxon>
        <taxon>Aphelenchoididae</taxon>
        <taxon>Bursaphelenchus</taxon>
    </lineage>
</organism>
<accession>A0A7I8WJM8</accession>
<proteinExistence type="predicted"/>
<reference evidence="5" key="1">
    <citation type="submission" date="2020-09" db="EMBL/GenBank/DDBJ databases">
        <authorList>
            <person name="Kikuchi T."/>
        </authorList>
    </citation>
    <scope>NUCLEOTIDE SEQUENCE</scope>
    <source>
        <strain evidence="5">Ka4C1</strain>
    </source>
</reference>
<feature type="domain" description="EF-hand" evidence="4">
    <location>
        <begin position="83"/>
        <end position="118"/>
    </location>
</feature>
<evidence type="ECO:0000256" key="2">
    <source>
        <dbReference type="ARBA" id="ARBA00022737"/>
    </source>
</evidence>
<dbReference type="EMBL" id="CAJFDI010000003">
    <property type="protein sequence ID" value="CAD5221218.1"/>
    <property type="molecule type" value="Genomic_DNA"/>
</dbReference>
<dbReference type="InterPro" id="IPR002048">
    <property type="entry name" value="EF_hand_dom"/>
</dbReference>
<comment type="caution">
    <text evidence="5">The sequence shown here is derived from an EMBL/GenBank/DDBJ whole genome shotgun (WGS) entry which is preliminary data.</text>
</comment>
<dbReference type="SUPFAM" id="SSF47473">
    <property type="entry name" value="EF-hand"/>
    <property type="match status" value="1"/>
</dbReference>
<evidence type="ECO:0000313" key="5">
    <source>
        <dbReference type="EMBL" id="CAD5221218.1"/>
    </source>
</evidence>
<dbReference type="OrthoDB" id="191686at2759"/>
<sequence>MAIPINEDPYHHAPIIWPSREDLDQPPPPTYRPRSLDDIIVKTKFSKREIQMIYRSFKQLCPSGIITKSTFQEIYAQFFPHGNTKRYSELVFRTLDRDTNGHITFEEFVMGLSAMTRGSTEEKLGWVFSLYDIHQRGMIGQQELSLVTLSMYDLLSKQIHSTPKREDIHAHAQHAFERLTGNGSKPFISRSEFVEACLQDEDLRCSIELFDTKFPGSNVFLIWEEWGWEWIACPAVRQKNPRRKKDGLTRKKLKCAFEQPKPQSGGRKRASTYSSFHFPDIEIGTVKRGDLLITPNEFKEQLEGPQ</sequence>
<dbReference type="Proteomes" id="UP000659654">
    <property type="component" value="Unassembled WGS sequence"/>
</dbReference>
<dbReference type="InterPro" id="IPR011992">
    <property type="entry name" value="EF-hand-dom_pair"/>
</dbReference>
<evidence type="ECO:0000313" key="6">
    <source>
        <dbReference type="Proteomes" id="UP000659654"/>
    </source>
</evidence>
<dbReference type="PROSITE" id="PS00018">
    <property type="entry name" value="EF_HAND_1"/>
    <property type="match status" value="1"/>
</dbReference>
<dbReference type="GO" id="GO:0005509">
    <property type="term" value="F:calcium ion binding"/>
    <property type="evidence" value="ECO:0007669"/>
    <property type="project" value="InterPro"/>
</dbReference>
<keyword evidence="2" id="KW-0677">Repeat</keyword>
<keyword evidence="3" id="KW-0106">Calcium</keyword>
<keyword evidence="6" id="KW-1185">Reference proteome</keyword>
<gene>
    <name evidence="5" type="ORF">BXYJ_LOCUS6568</name>
</gene>
<evidence type="ECO:0000256" key="1">
    <source>
        <dbReference type="ARBA" id="ARBA00022723"/>
    </source>
</evidence>
<dbReference type="Proteomes" id="UP000582659">
    <property type="component" value="Unassembled WGS sequence"/>
</dbReference>